<dbReference type="Pfam" id="PF00010">
    <property type="entry name" value="HLH"/>
    <property type="match status" value="1"/>
</dbReference>
<feature type="compositionally biased region" description="Low complexity" evidence="1">
    <location>
        <begin position="1"/>
        <end position="12"/>
    </location>
</feature>
<dbReference type="AlphaFoldDB" id="A0AAD7GP97"/>
<evidence type="ECO:0000256" key="1">
    <source>
        <dbReference type="SAM" id="MobiDB-lite"/>
    </source>
</evidence>
<evidence type="ECO:0000313" key="4">
    <source>
        <dbReference type="Proteomes" id="UP001221757"/>
    </source>
</evidence>
<accession>A0AAD7GP97</accession>
<dbReference type="InterPro" id="IPR011598">
    <property type="entry name" value="bHLH_dom"/>
</dbReference>
<feature type="compositionally biased region" description="Polar residues" evidence="1">
    <location>
        <begin position="21"/>
        <end position="33"/>
    </location>
</feature>
<dbReference type="SUPFAM" id="SSF47459">
    <property type="entry name" value="HLH, helix-loop-helix DNA-binding domain"/>
    <property type="match status" value="1"/>
</dbReference>
<keyword evidence="4" id="KW-1185">Reference proteome</keyword>
<dbReference type="EMBL" id="JARKIE010000019">
    <property type="protein sequence ID" value="KAJ7700692.1"/>
    <property type="molecule type" value="Genomic_DNA"/>
</dbReference>
<gene>
    <name evidence="3" type="ORF">B0H17DRAFT_1195546</name>
</gene>
<reference evidence="3" key="1">
    <citation type="submission" date="2023-03" db="EMBL/GenBank/DDBJ databases">
        <title>Massive genome expansion in bonnet fungi (Mycena s.s.) driven by repeated elements and novel gene families across ecological guilds.</title>
        <authorList>
            <consortium name="Lawrence Berkeley National Laboratory"/>
            <person name="Harder C.B."/>
            <person name="Miyauchi S."/>
            <person name="Viragh M."/>
            <person name="Kuo A."/>
            <person name="Thoen E."/>
            <person name="Andreopoulos B."/>
            <person name="Lu D."/>
            <person name="Skrede I."/>
            <person name="Drula E."/>
            <person name="Henrissat B."/>
            <person name="Morin E."/>
            <person name="Kohler A."/>
            <person name="Barry K."/>
            <person name="LaButti K."/>
            <person name="Morin E."/>
            <person name="Salamov A."/>
            <person name="Lipzen A."/>
            <person name="Mereny Z."/>
            <person name="Hegedus B."/>
            <person name="Baldrian P."/>
            <person name="Stursova M."/>
            <person name="Weitz H."/>
            <person name="Taylor A."/>
            <person name="Grigoriev I.V."/>
            <person name="Nagy L.G."/>
            <person name="Martin F."/>
            <person name="Kauserud H."/>
        </authorList>
    </citation>
    <scope>NUCLEOTIDE SEQUENCE</scope>
    <source>
        <strain evidence="3">CBHHK067</strain>
    </source>
</reference>
<feature type="compositionally biased region" description="Basic and acidic residues" evidence="1">
    <location>
        <begin position="52"/>
        <end position="72"/>
    </location>
</feature>
<dbReference type="GO" id="GO:0046983">
    <property type="term" value="F:protein dimerization activity"/>
    <property type="evidence" value="ECO:0007669"/>
    <property type="project" value="InterPro"/>
</dbReference>
<sequence>MSMSAPTASASPPASPIKTEGSPTPASPLNSELGTPPAADGPPKRKTTRCAKTAERRAMHNAAERMRRETLNRRFLTPTSILPPPEQGRDR</sequence>
<evidence type="ECO:0000313" key="3">
    <source>
        <dbReference type="EMBL" id="KAJ7700692.1"/>
    </source>
</evidence>
<dbReference type="Proteomes" id="UP001221757">
    <property type="component" value="Unassembled WGS sequence"/>
</dbReference>
<comment type="caution">
    <text evidence="3">The sequence shown here is derived from an EMBL/GenBank/DDBJ whole genome shotgun (WGS) entry which is preliminary data.</text>
</comment>
<name>A0AAD7GP97_MYCRO</name>
<dbReference type="PROSITE" id="PS50888">
    <property type="entry name" value="BHLH"/>
    <property type="match status" value="1"/>
</dbReference>
<proteinExistence type="predicted"/>
<dbReference type="InterPro" id="IPR036638">
    <property type="entry name" value="HLH_DNA-bd_sf"/>
</dbReference>
<feature type="compositionally biased region" description="Pro residues" evidence="1">
    <location>
        <begin position="81"/>
        <end position="91"/>
    </location>
</feature>
<protein>
    <recommendedName>
        <fullName evidence="2">BHLH domain-containing protein</fullName>
    </recommendedName>
</protein>
<feature type="domain" description="BHLH" evidence="2">
    <location>
        <begin position="55"/>
        <end position="91"/>
    </location>
</feature>
<feature type="region of interest" description="Disordered" evidence="1">
    <location>
        <begin position="1"/>
        <end position="91"/>
    </location>
</feature>
<evidence type="ECO:0000259" key="2">
    <source>
        <dbReference type="PROSITE" id="PS50888"/>
    </source>
</evidence>
<dbReference type="Gene3D" id="4.10.280.10">
    <property type="entry name" value="Helix-loop-helix DNA-binding domain"/>
    <property type="match status" value="1"/>
</dbReference>
<organism evidence="3 4">
    <name type="scientific">Mycena rosella</name>
    <name type="common">Pink bonnet</name>
    <name type="synonym">Agaricus rosellus</name>
    <dbReference type="NCBI Taxonomy" id="1033263"/>
    <lineage>
        <taxon>Eukaryota</taxon>
        <taxon>Fungi</taxon>
        <taxon>Dikarya</taxon>
        <taxon>Basidiomycota</taxon>
        <taxon>Agaricomycotina</taxon>
        <taxon>Agaricomycetes</taxon>
        <taxon>Agaricomycetidae</taxon>
        <taxon>Agaricales</taxon>
        <taxon>Marasmiineae</taxon>
        <taxon>Mycenaceae</taxon>
        <taxon>Mycena</taxon>
    </lineage>
</organism>